<name>A0A7S8FI11_9BACT</name>
<dbReference type="SMART" id="SM01204">
    <property type="entry name" value="FIST_C"/>
    <property type="match status" value="1"/>
</dbReference>
<dbReference type="PIRSF" id="PIRSF018953">
    <property type="entry name" value="UCP018953"/>
    <property type="match status" value="1"/>
</dbReference>
<evidence type="ECO:0000256" key="2">
    <source>
        <dbReference type="ARBA" id="ARBA00022475"/>
    </source>
</evidence>
<sequence>MQFASALSKTIDTEIAVRDVVDALQAQLGSTSIDLACLFFSAHHAPQAELLTNILMGVLRPRLLIGCSGEGVISGVEELEGSPALTVWAAALPGVDLYPVRSSFSPMQDQFHLAGWPEPVAETATFLVLADPFTTPVQEMLGLLEERYPRAKVLGGLAGGGQEAGMNRLVFNDEVFDGGMVGVRLSGAVEIRPIISQGCRLIGERCVVTKAERNLIHELGGEPALKRLQAVFESLSEEDSQRALHLGIVIDEHRNRFERGDFLIRNLLGADRSSGAVAVGEVVQEGQTVQFHLRDAESASEDLNSLLAADRSSRQSPPLGALMFSCCGRGQGLFGRPNHDAGAVAEQLGSIPMAGFFAQGEIGPIGHRNFLHGYTASMALFAERPASSSRS</sequence>
<dbReference type="AlphaFoldDB" id="A0A7S8FI11"/>
<evidence type="ECO:0000256" key="4">
    <source>
        <dbReference type="ARBA" id="ARBA00022989"/>
    </source>
</evidence>
<dbReference type="Pfam" id="PF08495">
    <property type="entry name" value="FIST"/>
    <property type="match status" value="1"/>
</dbReference>
<evidence type="ECO:0000259" key="7">
    <source>
        <dbReference type="SMART" id="SM01204"/>
    </source>
</evidence>
<keyword evidence="4" id="KW-1133">Transmembrane helix</keyword>
<evidence type="ECO:0000313" key="8">
    <source>
        <dbReference type="EMBL" id="QPD06202.1"/>
    </source>
</evidence>
<keyword evidence="2" id="KW-1003">Cell membrane</keyword>
<dbReference type="KEGG" id="nkf:Nkreftii_003976"/>
<evidence type="ECO:0008006" key="10">
    <source>
        <dbReference type="Google" id="ProtNLM"/>
    </source>
</evidence>
<dbReference type="Pfam" id="PF10442">
    <property type="entry name" value="FIST_C"/>
    <property type="match status" value="1"/>
</dbReference>
<accession>A0A7S8FI11</accession>
<evidence type="ECO:0000256" key="3">
    <source>
        <dbReference type="ARBA" id="ARBA00022692"/>
    </source>
</evidence>
<evidence type="ECO:0000256" key="1">
    <source>
        <dbReference type="ARBA" id="ARBA00004651"/>
    </source>
</evidence>
<dbReference type="GO" id="GO:0005886">
    <property type="term" value="C:plasma membrane"/>
    <property type="evidence" value="ECO:0007669"/>
    <property type="project" value="UniProtKB-SubCell"/>
</dbReference>
<feature type="domain" description="FIST" evidence="6">
    <location>
        <begin position="32"/>
        <end position="223"/>
    </location>
</feature>
<keyword evidence="3" id="KW-0812">Transmembrane</keyword>
<organism evidence="8 9">
    <name type="scientific">Candidatus Nitrospira kreftii</name>
    <dbReference type="NCBI Taxonomy" id="2652173"/>
    <lineage>
        <taxon>Bacteria</taxon>
        <taxon>Pseudomonadati</taxon>
        <taxon>Nitrospirota</taxon>
        <taxon>Nitrospiria</taxon>
        <taxon>Nitrospirales</taxon>
        <taxon>Nitrospiraceae</taxon>
        <taxon>Nitrospira</taxon>
    </lineage>
</organism>
<keyword evidence="5" id="KW-0472">Membrane</keyword>
<evidence type="ECO:0000256" key="5">
    <source>
        <dbReference type="ARBA" id="ARBA00023136"/>
    </source>
</evidence>
<dbReference type="PANTHER" id="PTHR14939:SF5">
    <property type="entry name" value="F-BOX ONLY PROTEIN 22"/>
    <property type="match status" value="1"/>
</dbReference>
<dbReference type="EMBL" id="CP047423">
    <property type="protein sequence ID" value="QPD06202.1"/>
    <property type="molecule type" value="Genomic_DNA"/>
</dbReference>
<dbReference type="Proteomes" id="UP000593737">
    <property type="component" value="Chromosome"/>
</dbReference>
<evidence type="ECO:0000259" key="6">
    <source>
        <dbReference type="SMART" id="SM00897"/>
    </source>
</evidence>
<dbReference type="InterPro" id="IPR013702">
    <property type="entry name" value="FIST_domain_N"/>
</dbReference>
<proteinExistence type="predicted"/>
<dbReference type="InterPro" id="IPR019494">
    <property type="entry name" value="FIST_C"/>
</dbReference>
<feature type="domain" description="FIST C-domain" evidence="7">
    <location>
        <begin position="224"/>
        <end position="365"/>
    </location>
</feature>
<dbReference type="PANTHER" id="PTHR14939">
    <property type="entry name" value="F-BOX ONLY PROTEIN 22"/>
    <property type="match status" value="1"/>
</dbReference>
<dbReference type="InterPro" id="IPR016741">
    <property type="entry name" value="UCP018953"/>
</dbReference>
<gene>
    <name evidence="8" type="ORF">Nkreftii_003976</name>
</gene>
<protein>
    <recommendedName>
        <fullName evidence="10">FIST N domain protein</fullName>
    </recommendedName>
</protein>
<dbReference type="SMART" id="SM00897">
    <property type="entry name" value="FIST"/>
    <property type="match status" value="1"/>
</dbReference>
<reference evidence="8 9" key="1">
    <citation type="journal article" date="2020" name="ISME J.">
        <title>Enrichment and physiological characterization of a novel comammox Nitrospira indicates ammonium inhibition of complete nitrification.</title>
        <authorList>
            <person name="Sakoula D."/>
            <person name="Koch H."/>
            <person name="Frank J."/>
            <person name="Jetten M.S.M."/>
            <person name="van Kessel M.A.H.J."/>
            <person name="Lucker S."/>
        </authorList>
    </citation>
    <scope>NUCLEOTIDE SEQUENCE [LARGE SCALE GENOMIC DNA]</scope>
    <source>
        <strain evidence="8">Comreactor17</strain>
    </source>
</reference>
<evidence type="ECO:0000313" key="9">
    <source>
        <dbReference type="Proteomes" id="UP000593737"/>
    </source>
</evidence>
<comment type="subcellular location">
    <subcellularLocation>
        <location evidence="1">Cell membrane</location>
        <topology evidence="1">Multi-pass membrane protein</topology>
    </subcellularLocation>
</comment>